<dbReference type="AlphaFoldDB" id="A0AAP3DK53"/>
<evidence type="ECO:0000256" key="1">
    <source>
        <dbReference type="ARBA" id="ARBA00004141"/>
    </source>
</evidence>
<accession>A0AAP3DK53</accession>
<dbReference type="PANTHER" id="PTHR34975">
    <property type="entry name" value="SPORE GERMINATION PROTEIN A2"/>
    <property type="match status" value="1"/>
</dbReference>
<dbReference type="GO" id="GO:0009847">
    <property type="term" value="P:spore germination"/>
    <property type="evidence" value="ECO:0007669"/>
    <property type="project" value="InterPro"/>
</dbReference>
<evidence type="ECO:0000256" key="4">
    <source>
        <dbReference type="ARBA" id="ARBA00022544"/>
    </source>
</evidence>
<dbReference type="GO" id="GO:0016020">
    <property type="term" value="C:membrane"/>
    <property type="evidence" value="ECO:0007669"/>
    <property type="project" value="UniProtKB-SubCell"/>
</dbReference>
<feature type="transmembrane region" description="Helical" evidence="8">
    <location>
        <begin position="42"/>
        <end position="63"/>
    </location>
</feature>
<feature type="transmembrane region" description="Helical" evidence="8">
    <location>
        <begin position="306"/>
        <end position="326"/>
    </location>
</feature>
<dbReference type="EMBL" id="JAPTNE010000043">
    <property type="protein sequence ID" value="MCZ0809766.1"/>
    <property type="molecule type" value="Genomic_DNA"/>
</dbReference>
<feature type="transmembrane region" description="Helical" evidence="8">
    <location>
        <begin position="122"/>
        <end position="140"/>
    </location>
</feature>
<keyword evidence="3" id="KW-0813">Transport</keyword>
<evidence type="ECO:0000256" key="7">
    <source>
        <dbReference type="ARBA" id="ARBA00023136"/>
    </source>
</evidence>
<protein>
    <submittedName>
        <fullName evidence="9">Spore germination protein</fullName>
    </submittedName>
</protein>
<comment type="subcellular location">
    <subcellularLocation>
        <location evidence="1">Membrane</location>
        <topology evidence="1">Multi-pass membrane protein</topology>
    </subcellularLocation>
</comment>
<dbReference type="NCBIfam" id="TIGR00912">
    <property type="entry name" value="2A0309"/>
    <property type="match status" value="1"/>
</dbReference>
<feature type="transmembrane region" description="Helical" evidence="8">
    <location>
        <begin position="269"/>
        <end position="294"/>
    </location>
</feature>
<evidence type="ECO:0000256" key="3">
    <source>
        <dbReference type="ARBA" id="ARBA00022448"/>
    </source>
</evidence>
<keyword evidence="7 8" id="KW-0472">Membrane</keyword>
<evidence type="ECO:0000313" key="9">
    <source>
        <dbReference type="EMBL" id="MCZ0809766.1"/>
    </source>
</evidence>
<evidence type="ECO:0000313" key="10">
    <source>
        <dbReference type="Proteomes" id="UP001077662"/>
    </source>
</evidence>
<evidence type="ECO:0000256" key="5">
    <source>
        <dbReference type="ARBA" id="ARBA00022692"/>
    </source>
</evidence>
<reference evidence="9" key="1">
    <citation type="submission" date="2022-09" db="EMBL/GenBank/DDBJ databases">
        <title>Genome analysis and characterization of larvicidal activity of Brevibacillus strains.</title>
        <authorList>
            <person name="Patrusheva E.V."/>
            <person name="Izotova A.O."/>
            <person name="Toshchakov S.V."/>
            <person name="Sineoky S.P."/>
        </authorList>
    </citation>
    <scope>NUCLEOTIDE SEQUENCE</scope>
    <source>
        <strain evidence="9">VKPM_B-13247</strain>
    </source>
</reference>
<dbReference type="Pfam" id="PF03845">
    <property type="entry name" value="Spore_permease"/>
    <property type="match status" value="1"/>
</dbReference>
<dbReference type="InterPro" id="IPR004761">
    <property type="entry name" value="Spore_GerAB"/>
</dbReference>
<dbReference type="Gene3D" id="1.20.1740.10">
    <property type="entry name" value="Amino acid/polyamine transporter I"/>
    <property type="match status" value="1"/>
</dbReference>
<evidence type="ECO:0000256" key="6">
    <source>
        <dbReference type="ARBA" id="ARBA00022989"/>
    </source>
</evidence>
<feature type="transmembrane region" description="Helical" evidence="8">
    <location>
        <begin position="149"/>
        <end position="165"/>
    </location>
</feature>
<dbReference type="PANTHER" id="PTHR34975:SF2">
    <property type="entry name" value="SPORE GERMINATION PROTEIN A2"/>
    <property type="match status" value="1"/>
</dbReference>
<sequence>MRAYPITNISLMQYIFIIHGTQVGIGILTLPRELTEIAGTDGWISILFGGVCSVLASILITNIMKKHPDKTLYDLLPIYLGPYLGTLGNIFVCLYGALATFTVIFTTLFVINVWILVETPNYLILAGYLIPAYIIGSNGIKALGRYSEITFYLAIWMPILLLVPLKEANVLHLLPVLKEGWWPVFSAVKNTIISFLGFEMAFFFYPYLKCKKQATKGIILANLMSVVMFLLITLISYLFFSPNEINQYQWPTLTLLKEIEFPFLERFEIIYLSFYMYVLSTTWLPYIYVTILGSQAILKRGNHKKHLLIVLFLLLFASIFFQPSYMQVSLLAKVWGDAGLIISYVFPVLLGFYIILHHFFTRRKPTS</sequence>
<keyword evidence="6 8" id="KW-1133">Transmembrane helix</keyword>
<keyword evidence="4" id="KW-0309">Germination</keyword>
<dbReference type="RefSeq" id="WP_258434709.1">
    <property type="nucleotide sequence ID" value="NZ_JANSGW010000043.1"/>
</dbReference>
<dbReference type="Proteomes" id="UP001077662">
    <property type="component" value="Unassembled WGS sequence"/>
</dbReference>
<organism evidence="9 10">
    <name type="scientific">Brevibacillus laterosporus</name>
    <name type="common">Bacillus laterosporus</name>
    <dbReference type="NCBI Taxonomy" id="1465"/>
    <lineage>
        <taxon>Bacteria</taxon>
        <taxon>Bacillati</taxon>
        <taxon>Bacillota</taxon>
        <taxon>Bacilli</taxon>
        <taxon>Bacillales</taxon>
        <taxon>Paenibacillaceae</taxon>
        <taxon>Brevibacillus</taxon>
    </lineage>
</organism>
<evidence type="ECO:0000256" key="8">
    <source>
        <dbReference type="SAM" id="Phobius"/>
    </source>
</evidence>
<feature type="transmembrane region" description="Helical" evidence="8">
    <location>
        <begin position="12"/>
        <end position="30"/>
    </location>
</feature>
<comment type="similarity">
    <text evidence="2">Belongs to the amino acid-polyamine-organocation (APC) superfamily. Spore germination protein (SGP) (TC 2.A.3.9) family.</text>
</comment>
<feature type="transmembrane region" description="Helical" evidence="8">
    <location>
        <begin position="338"/>
        <end position="360"/>
    </location>
</feature>
<proteinExistence type="inferred from homology"/>
<name>A0AAP3DK53_BRELA</name>
<evidence type="ECO:0000256" key="2">
    <source>
        <dbReference type="ARBA" id="ARBA00007998"/>
    </source>
</evidence>
<feature type="transmembrane region" description="Helical" evidence="8">
    <location>
        <begin position="185"/>
        <end position="205"/>
    </location>
</feature>
<feature type="transmembrane region" description="Helical" evidence="8">
    <location>
        <begin position="83"/>
        <end position="116"/>
    </location>
</feature>
<keyword evidence="5 8" id="KW-0812">Transmembrane</keyword>
<feature type="transmembrane region" description="Helical" evidence="8">
    <location>
        <begin position="217"/>
        <end position="240"/>
    </location>
</feature>
<comment type="caution">
    <text evidence="9">The sequence shown here is derived from an EMBL/GenBank/DDBJ whole genome shotgun (WGS) entry which is preliminary data.</text>
</comment>
<gene>
    <name evidence="9" type="ORF">O0554_23160</name>
</gene>